<dbReference type="InterPro" id="IPR001967">
    <property type="entry name" value="Peptidase_S11_N"/>
</dbReference>
<feature type="domain" description="Peptidase S11 D-Ala-D-Ala carboxypeptidase A C-terminal" evidence="16">
    <location>
        <begin position="295"/>
        <end position="384"/>
    </location>
</feature>
<dbReference type="Proteomes" id="UP000237798">
    <property type="component" value="Unassembled WGS sequence"/>
</dbReference>
<keyword evidence="6" id="KW-0645">Protease</keyword>
<dbReference type="InterPro" id="IPR015956">
    <property type="entry name" value="Peniciliin-bd_prot_C_sf"/>
</dbReference>
<dbReference type="Pfam" id="PF07943">
    <property type="entry name" value="PBP5_C"/>
    <property type="match status" value="1"/>
</dbReference>
<reference evidence="17 18" key="1">
    <citation type="submission" date="2018-03" db="EMBL/GenBank/DDBJ databases">
        <title>Genome sequence of Clostridium luticellarii DSM 29923.</title>
        <authorList>
            <person name="Poehlein A."/>
            <person name="Daniel R."/>
        </authorList>
    </citation>
    <scope>NUCLEOTIDE SEQUENCE [LARGE SCALE GENOMIC DNA]</scope>
    <source>
        <strain evidence="17 18">DSM 29923</strain>
    </source>
</reference>
<gene>
    <name evidence="17" type="primary">dacF_1</name>
    <name evidence="17" type="ORF">CLLU_03270</name>
</gene>
<keyword evidence="11" id="KW-0961">Cell wall biogenesis/degradation</keyword>
<dbReference type="InterPro" id="IPR018044">
    <property type="entry name" value="Peptidase_S11"/>
</dbReference>
<feature type="active site" evidence="13">
    <location>
        <position position="139"/>
    </location>
</feature>
<dbReference type="PANTHER" id="PTHR21581">
    <property type="entry name" value="D-ALANYL-D-ALANINE CARBOXYPEPTIDASE"/>
    <property type="match status" value="1"/>
</dbReference>
<evidence type="ECO:0000313" key="18">
    <source>
        <dbReference type="Proteomes" id="UP000237798"/>
    </source>
</evidence>
<evidence type="ECO:0000313" key="17">
    <source>
        <dbReference type="EMBL" id="PRR86526.1"/>
    </source>
</evidence>
<evidence type="ECO:0000256" key="8">
    <source>
        <dbReference type="ARBA" id="ARBA00022801"/>
    </source>
</evidence>
<dbReference type="GO" id="GO:0071555">
    <property type="term" value="P:cell wall organization"/>
    <property type="evidence" value="ECO:0007669"/>
    <property type="project" value="UniProtKB-KW"/>
</dbReference>
<dbReference type="GO" id="GO:0006508">
    <property type="term" value="P:proteolysis"/>
    <property type="evidence" value="ECO:0007669"/>
    <property type="project" value="UniProtKB-KW"/>
</dbReference>
<evidence type="ECO:0000256" key="11">
    <source>
        <dbReference type="ARBA" id="ARBA00023316"/>
    </source>
</evidence>
<keyword evidence="10" id="KW-0573">Peptidoglycan synthesis</keyword>
<feature type="active site" description="Acyl-ester intermediate" evidence="13">
    <location>
        <position position="79"/>
    </location>
</feature>
<evidence type="ECO:0000256" key="15">
    <source>
        <dbReference type="RuleBase" id="RU004016"/>
    </source>
</evidence>
<dbReference type="InterPro" id="IPR012907">
    <property type="entry name" value="Peptidase_S11_C"/>
</dbReference>
<comment type="function">
    <text evidence="1">Removes C-terminal D-alanyl residues from sugar-peptide cell wall precursors.</text>
</comment>
<evidence type="ECO:0000256" key="4">
    <source>
        <dbReference type="ARBA" id="ARBA00012448"/>
    </source>
</evidence>
<evidence type="ECO:0000256" key="10">
    <source>
        <dbReference type="ARBA" id="ARBA00022984"/>
    </source>
</evidence>
<evidence type="ECO:0000256" key="3">
    <source>
        <dbReference type="ARBA" id="ARBA00007164"/>
    </source>
</evidence>
<evidence type="ECO:0000256" key="2">
    <source>
        <dbReference type="ARBA" id="ARBA00004752"/>
    </source>
</evidence>
<evidence type="ECO:0000256" key="6">
    <source>
        <dbReference type="ARBA" id="ARBA00022670"/>
    </source>
</evidence>
<dbReference type="Gene3D" id="2.60.410.10">
    <property type="entry name" value="D-Ala-D-Ala carboxypeptidase, C-terminal domain"/>
    <property type="match status" value="1"/>
</dbReference>
<comment type="similarity">
    <text evidence="3 15">Belongs to the peptidase S11 family.</text>
</comment>
<evidence type="ECO:0000256" key="5">
    <source>
        <dbReference type="ARBA" id="ARBA00022645"/>
    </source>
</evidence>
<dbReference type="SUPFAM" id="SSF56601">
    <property type="entry name" value="beta-lactamase/transpeptidase-like"/>
    <property type="match status" value="1"/>
</dbReference>
<evidence type="ECO:0000256" key="9">
    <source>
        <dbReference type="ARBA" id="ARBA00022960"/>
    </source>
</evidence>
<comment type="catalytic activity">
    <reaction evidence="12">
        <text>Preferential cleavage: (Ac)2-L-Lys-D-Ala-|-D-Ala. Also transpeptidation of peptidyl-alanyl moieties that are N-acyl substituents of D-alanine.</text>
        <dbReference type="EC" id="3.4.16.4"/>
    </reaction>
</comment>
<keyword evidence="18" id="KW-1185">Reference proteome</keyword>
<dbReference type="OrthoDB" id="9791132at2"/>
<dbReference type="Gene3D" id="3.40.710.10">
    <property type="entry name" value="DD-peptidase/beta-lactamase superfamily"/>
    <property type="match status" value="1"/>
</dbReference>
<evidence type="ECO:0000256" key="13">
    <source>
        <dbReference type="PIRSR" id="PIRSR618044-1"/>
    </source>
</evidence>
<dbReference type="GO" id="GO:0009252">
    <property type="term" value="P:peptidoglycan biosynthetic process"/>
    <property type="evidence" value="ECO:0007669"/>
    <property type="project" value="UniProtKB-UniPathway"/>
</dbReference>
<feature type="binding site" evidence="14">
    <location>
        <position position="245"/>
    </location>
    <ligand>
        <name>substrate</name>
    </ligand>
</feature>
<dbReference type="PRINTS" id="PR00725">
    <property type="entry name" value="DADACBPTASE1"/>
</dbReference>
<dbReference type="PANTHER" id="PTHR21581:SF6">
    <property type="entry name" value="TRAFFICKING PROTEIN PARTICLE COMPLEX SUBUNIT 12"/>
    <property type="match status" value="1"/>
</dbReference>
<keyword evidence="9" id="KW-0133">Cell shape</keyword>
<evidence type="ECO:0000256" key="1">
    <source>
        <dbReference type="ARBA" id="ARBA00003217"/>
    </source>
</evidence>
<dbReference type="EMBL" id="PVXP01000003">
    <property type="protein sequence ID" value="PRR86526.1"/>
    <property type="molecule type" value="Genomic_DNA"/>
</dbReference>
<comment type="pathway">
    <text evidence="2">Cell wall biogenesis; peptidoglycan biosynthesis.</text>
</comment>
<dbReference type="UniPathway" id="UPA00219"/>
<evidence type="ECO:0000256" key="12">
    <source>
        <dbReference type="ARBA" id="ARBA00034000"/>
    </source>
</evidence>
<dbReference type="AlphaFoldDB" id="A0A2T0BRN0"/>
<feature type="active site" description="Proton acceptor" evidence="13">
    <location>
        <position position="82"/>
    </location>
</feature>
<evidence type="ECO:0000259" key="16">
    <source>
        <dbReference type="SMART" id="SM00936"/>
    </source>
</evidence>
<dbReference type="GO" id="GO:0009002">
    <property type="term" value="F:serine-type D-Ala-D-Ala carboxypeptidase activity"/>
    <property type="evidence" value="ECO:0007669"/>
    <property type="project" value="UniProtKB-EC"/>
</dbReference>
<keyword evidence="8 17" id="KW-0378">Hydrolase</keyword>
<evidence type="ECO:0000256" key="7">
    <source>
        <dbReference type="ARBA" id="ARBA00022729"/>
    </source>
</evidence>
<dbReference type="RefSeq" id="WP_106007837.1">
    <property type="nucleotide sequence ID" value="NZ_JALCPJ010000001.1"/>
</dbReference>
<dbReference type="InterPro" id="IPR012338">
    <property type="entry name" value="Beta-lactam/transpept-like"/>
</dbReference>
<dbReference type="InterPro" id="IPR037167">
    <property type="entry name" value="Peptidase_S11_C_sf"/>
</dbReference>
<name>A0A2T0BRN0_9CLOT</name>
<sequence>MKKKQKVLTLTSIILSLFFLMGLCNISVKAEPLTKSDRAEIKAIKSDLNIDAKSALLIEPSSGKVIFEKNSHEKLEPASVTKIMTMLLSMEAVDSGKISLSDKVTVSENAKKMGGSSMLLDTGEVRTVEDLLKGIGIASGNDAAVAMAEYLSGSEESFVDLMNKKAQQLGMKDTVFKNCTGLSAEGHYTTAYDIGIMSRELLKHPTILKYTGTYMETISEGRKSPIELVNHNKLVRFFNGCDGLKTGFTSSAKYCISATSVRDGVRMLAIVMGSPTYKVRNKDASMLMNYGFSKYSSKNVFKKGDEVERVNLSKSGNRYFIAKASADLNVVFEKGKDNKVTYRSVIDKNKKEYRKNQKVGYCDVYVNGELAGKVDLSSDRNVKKPGVFWNLKDNIRNVFPQGI</sequence>
<dbReference type="GO" id="GO:0008360">
    <property type="term" value="P:regulation of cell shape"/>
    <property type="evidence" value="ECO:0007669"/>
    <property type="project" value="UniProtKB-KW"/>
</dbReference>
<evidence type="ECO:0000256" key="14">
    <source>
        <dbReference type="PIRSR" id="PIRSR618044-2"/>
    </source>
</evidence>
<accession>A0A2T0BRN0</accession>
<dbReference type="Pfam" id="PF00768">
    <property type="entry name" value="Peptidase_S11"/>
    <property type="match status" value="1"/>
</dbReference>
<comment type="caution">
    <text evidence="17">The sequence shown here is derived from an EMBL/GenBank/DDBJ whole genome shotgun (WGS) entry which is preliminary data.</text>
</comment>
<proteinExistence type="inferred from homology"/>
<keyword evidence="5 17" id="KW-0121">Carboxypeptidase</keyword>
<organism evidence="17 18">
    <name type="scientific">Clostridium luticellarii</name>
    <dbReference type="NCBI Taxonomy" id="1691940"/>
    <lineage>
        <taxon>Bacteria</taxon>
        <taxon>Bacillati</taxon>
        <taxon>Bacillota</taxon>
        <taxon>Clostridia</taxon>
        <taxon>Eubacteriales</taxon>
        <taxon>Clostridiaceae</taxon>
        <taxon>Clostridium</taxon>
    </lineage>
</organism>
<dbReference type="SUPFAM" id="SSF69189">
    <property type="entry name" value="Penicillin-binding protein associated domain"/>
    <property type="match status" value="1"/>
</dbReference>
<protein>
    <recommendedName>
        <fullName evidence="4">serine-type D-Ala-D-Ala carboxypeptidase</fullName>
        <ecNumber evidence="4">3.4.16.4</ecNumber>
    </recommendedName>
</protein>
<dbReference type="SMART" id="SM00936">
    <property type="entry name" value="PBP5_C"/>
    <property type="match status" value="1"/>
</dbReference>
<keyword evidence="7" id="KW-0732">Signal</keyword>
<dbReference type="EC" id="3.4.16.4" evidence="4"/>